<dbReference type="EMBL" id="JAIMJA010000031">
    <property type="protein sequence ID" value="MCE2597052.1"/>
    <property type="molecule type" value="Genomic_DNA"/>
</dbReference>
<keyword evidence="2" id="KW-1185">Reference proteome</keyword>
<proteinExistence type="predicted"/>
<organism evidence="1 2">
    <name type="scientific">Motilimonas cestriensis</name>
    <dbReference type="NCBI Taxonomy" id="2742685"/>
    <lineage>
        <taxon>Bacteria</taxon>
        <taxon>Pseudomonadati</taxon>
        <taxon>Pseudomonadota</taxon>
        <taxon>Gammaproteobacteria</taxon>
        <taxon>Alteromonadales</taxon>
        <taxon>Alteromonadales genera incertae sedis</taxon>
        <taxon>Motilimonas</taxon>
    </lineage>
</organism>
<name>A0ABS8WDD1_9GAMM</name>
<reference evidence="1 2" key="1">
    <citation type="journal article" date="2022" name="Environ. Microbiol. Rep.">
        <title>Eco-phylogenetic analyses reveal divergent evolution of vitamin B12 metabolism in the marine bacterial family 'Psychromonadaceae'.</title>
        <authorList>
            <person name="Jin X."/>
            <person name="Yang Y."/>
            <person name="Cao H."/>
            <person name="Gao B."/>
            <person name="Zhao Z."/>
        </authorList>
    </citation>
    <scope>NUCLEOTIDE SEQUENCE [LARGE SCALE GENOMIC DNA]</scope>
    <source>
        <strain evidence="1 2">MKS20</strain>
    </source>
</reference>
<sequence>MLTVDVELKQVACQVVWVRHNVNAETYQYHVNGTGDSLTAQADRYGVFGSGRAAIIGFGYVKGIGKTSLVDNSRPYYSSGSLTITDAVVETIHLEAIYALLKNAIRPLAVYLTPFEEETNLEYALKSGAKLEDIPLDRQLDHGALFVRDIPIRIAHLYPMEPDPQKILDFLAQHNPELDSRSAYVFYPQYLEKVANNLATLFVNRFAIGTTAMSNLSVHGVPFDTASSSFLQDFRNCWVSADNIKIWDEPLLMLKDLTCYLMDYLGALEFSDINHAVKLIACTYDAVEGIWQRALLNAMPLLLGFSAGELDQKYTSEQVEQLKAALLCYIQVDTVEYDLFGGYNAARDAPKWVGLPFNHEFPALVQYLQPTSSEALNQAYLALNHQASEQQILACQRICMDRTPVINDPHLNEAVRSEKALGGHPVAANFNAVIETAFNHLDKIFEREPNCK</sequence>
<evidence type="ECO:0000313" key="1">
    <source>
        <dbReference type="EMBL" id="MCE2597052.1"/>
    </source>
</evidence>
<comment type="caution">
    <text evidence="1">The sequence shown here is derived from an EMBL/GenBank/DDBJ whole genome shotgun (WGS) entry which is preliminary data.</text>
</comment>
<evidence type="ECO:0000313" key="2">
    <source>
        <dbReference type="Proteomes" id="UP001201273"/>
    </source>
</evidence>
<dbReference type="Proteomes" id="UP001201273">
    <property type="component" value="Unassembled WGS sequence"/>
</dbReference>
<accession>A0ABS8WDD1</accession>
<dbReference type="RefSeq" id="WP_233054797.1">
    <property type="nucleotide sequence ID" value="NZ_JAIMJA010000031.1"/>
</dbReference>
<gene>
    <name evidence="1" type="ORF">K6Y31_19955</name>
</gene>
<protein>
    <submittedName>
        <fullName evidence="1">Uncharacterized protein</fullName>
    </submittedName>
</protein>